<name>A0A7H0LHG4_9SPHN</name>
<evidence type="ECO:0000313" key="1">
    <source>
        <dbReference type="EMBL" id="QNQ09117.1"/>
    </source>
</evidence>
<dbReference type="InterPro" id="IPR012545">
    <property type="entry name" value="DUF1697"/>
</dbReference>
<dbReference type="SUPFAM" id="SSF160379">
    <property type="entry name" value="SP0830-like"/>
    <property type="match status" value="1"/>
</dbReference>
<proteinExistence type="predicted"/>
<gene>
    <name evidence="1" type="ORF">H3Z74_20935</name>
</gene>
<reference evidence="1 2" key="1">
    <citation type="submission" date="2020-09" db="EMBL/GenBank/DDBJ databases">
        <title>Sphingomonas sp., a new species isolated from pork steak.</title>
        <authorList>
            <person name="Heidler von Heilborn D."/>
        </authorList>
    </citation>
    <scope>NUCLEOTIDE SEQUENCE [LARGE SCALE GENOMIC DNA]</scope>
    <source>
        <strain evidence="2">S8-3T</strain>
    </source>
</reference>
<protein>
    <submittedName>
        <fullName evidence="1">DUF1697 domain-containing protein</fullName>
    </submittedName>
</protein>
<dbReference type="PANTHER" id="PTHR36439">
    <property type="entry name" value="BLL4334 PROTEIN"/>
    <property type="match status" value="1"/>
</dbReference>
<organism evidence="1 2">
    <name type="scientific">Sphingomonas alpina</name>
    <dbReference type="NCBI Taxonomy" id="653931"/>
    <lineage>
        <taxon>Bacteria</taxon>
        <taxon>Pseudomonadati</taxon>
        <taxon>Pseudomonadota</taxon>
        <taxon>Alphaproteobacteria</taxon>
        <taxon>Sphingomonadales</taxon>
        <taxon>Sphingomonadaceae</taxon>
        <taxon>Sphingomonas</taxon>
    </lineage>
</organism>
<dbReference type="Proteomes" id="UP000516148">
    <property type="component" value="Chromosome"/>
</dbReference>
<dbReference type="AlphaFoldDB" id="A0A7H0LHG4"/>
<accession>A0A7H0LHG4</accession>
<keyword evidence="2" id="KW-1185">Reference proteome</keyword>
<dbReference type="KEGG" id="spap:H3Z74_20935"/>
<sequence>MRRAALLRGVNLGGRTLLMTDLKAIAEGLGFVRVETLLASGNVIFDAKQSGPEIEALLEAALERHGLKTDVMVRDLAEIRAVIAANPFADAALDHPSHVLVTFHRDPFPSDRIARLAEVHDGPERLHAVGRELYTDFLGKQQMRDSKLLQGMSKAKFPKVATARNWNTVTKFATLLEP</sequence>
<dbReference type="Pfam" id="PF08002">
    <property type="entry name" value="DUF1697"/>
    <property type="match status" value="1"/>
</dbReference>
<dbReference type="PANTHER" id="PTHR36439:SF1">
    <property type="entry name" value="DUF1697 DOMAIN-CONTAINING PROTEIN"/>
    <property type="match status" value="1"/>
</dbReference>
<dbReference type="EMBL" id="CP061038">
    <property type="protein sequence ID" value="QNQ09117.1"/>
    <property type="molecule type" value="Genomic_DNA"/>
</dbReference>
<dbReference type="RefSeq" id="WP_187761440.1">
    <property type="nucleotide sequence ID" value="NZ_CP061038.1"/>
</dbReference>
<dbReference type="Gene3D" id="3.30.70.1280">
    <property type="entry name" value="SP0830-like domains"/>
    <property type="match status" value="1"/>
</dbReference>
<dbReference type="PIRSF" id="PIRSF008502">
    <property type="entry name" value="UCP008502"/>
    <property type="match status" value="1"/>
</dbReference>
<evidence type="ECO:0000313" key="2">
    <source>
        <dbReference type="Proteomes" id="UP000516148"/>
    </source>
</evidence>